<name>A0ABT1CFP3_9PROT</name>
<evidence type="ECO:0000256" key="6">
    <source>
        <dbReference type="ARBA" id="ARBA00023125"/>
    </source>
</evidence>
<evidence type="ECO:0000256" key="1">
    <source>
        <dbReference type="ARBA" id="ARBA00010203"/>
    </source>
</evidence>
<dbReference type="SUPFAM" id="SSF53335">
    <property type="entry name" value="S-adenosyl-L-methionine-dependent methyltransferases"/>
    <property type="match status" value="1"/>
</dbReference>
<dbReference type="PROSITE" id="PS00093">
    <property type="entry name" value="N4_MTASE"/>
    <property type="match status" value="1"/>
</dbReference>
<comment type="catalytic activity">
    <reaction evidence="7">
        <text>a 2'-deoxyadenosine in DNA + S-adenosyl-L-methionine = an N(6)-methyl-2'-deoxyadenosine in DNA + S-adenosyl-L-homocysteine + H(+)</text>
        <dbReference type="Rhea" id="RHEA:15197"/>
        <dbReference type="Rhea" id="RHEA-COMP:12418"/>
        <dbReference type="Rhea" id="RHEA-COMP:12419"/>
        <dbReference type="ChEBI" id="CHEBI:15378"/>
        <dbReference type="ChEBI" id="CHEBI:57856"/>
        <dbReference type="ChEBI" id="CHEBI:59789"/>
        <dbReference type="ChEBI" id="CHEBI:90615"/>
        <dbReference type="ChEBI" id="CHEBI:90616"/>
        <dbReference type="EC" id="2.1.1.72"/>
    </reaction>
</comment>
<keyword evidence="4" id="KW-0949">S-adenosyl-L-methionine</keyword>
<evidence type="ECO:0000313" key="13">
    <source>
        <dbReference type="Proteomes" id="UP001523401"/>
    </source>
</evidence>
<evidence type="ECO:0000259" key="11">
    <source>
        <dbReference type="Pfam" id="PF01555"/>
    </source>
</evidence>
<accession>A0ABT1CFP3</accession>
<dbReference type="Proteomes" id="UP001523401">
    <property type="component" value="Unassembled WGS sequence"/>
</dbReference>
<evidence type="ECO:0000256" key="3">
    <source>
        <dbReference type="ARBA" id="ARBA00022679"/>
    </source>
</evidence>
<feature type="region of interest" description="Disordered" evidence="10">
    <location>
        <begin position="281"/>
        <end position="303"/>
    </location>
</feature>
<dbReference type="InterPro" id="IPR017985">
    <property type="entry name" value="MeTrfase_CN4_CS"/>
</dbReference>
<dbReference type="RefSeq" id="WP_252848599.1">
    <property type="nucleotide sequence ID" value="NZ_BAPW01000012.1"/>
</dbReference>
<organism evidence="12 13">
    <name type="scientific">Asaia lannensis NBRC 102526</name>
    <dbReference type="NCBI Taxonomy" id="1307926"/>
    <lineage>
        <taxon>Bacteria</taxon>
        <taxon>Pseudomonadati</taxon>
        <taxon>Pseudomonadota</taxon>
        <taxon>Alphaproteobacteria</taxon>
        <taxon>Acetobacterales</taxon>
        <taxon>Acetobacteraceae</taxon>
        <taxon>Asaia</taxon>
    </lineage>
</organism>
<dbReference type="PANTHER" id="PTHR13370:SF3">
    <property type="entry name" value="TRNA (GUANINE(10)-N2)-METHYLTRANSFERASE HOMOLOG"/>
    <property type="match status" value="1"/>
</dbReference>
<keyword evidence="3" id="KW-0808">Transferase</keyword>
<comment type="catalytic activity">
    <reaction evidence="8">
        <text>a 2'-deoxycytidine in DNA + S-adenosyl-L-methionine = an N(4)-methyl-2'-deoxycytidine in DNA + S-adenosyl-L-homocysteine + H(+)</text>
        <dbReference type="Rhea" id="RHEA:16857"/>
        <dbReference type="Rhea" id="RHEA-COMP:11369"/>
        <dbReference type="Rhea" id="RHEA-COMP:13674"/>
        <dbReference type="ChEBI" id="CHEBI:15378"/>
        <dbReference type="ChEBI" id="CHEBI:57856"/>
        <dbReference type="ChEBI" id="CHEBI:59789"/>
        <dbReference type="ChEBI" id="CHEBI:85452"/>
        <dbReference type="ChEBI" id="CHEBI:137933"/>
        <dbReference type="EC" id="2.1.1.113"/>
    </reaction>
</comment>
<comment type="caution">
    <text evidence="12">The sequence shown here is derived from an EMBL/GenBank/DDBJ whole genome shotgun (WGS) entry which is preliminary data.</text>
</comment>
<evidence type="ECO:0000313" key="12">
    <source>
        <dbReference type="EMBL" id="MCO6159069.1"/>
    </source>
</evidence>
<dbReference type="PRINTS" id="PR00508">
    <property type="entry name" value="S21N4MTFRASE"/>
</dbReference>
<dbReference type="Pfam" id="PF01555">
    <property type="entry name" value="N6_N4_Mtase"/>
    <property type="match status" value="1"/>
</dbReference>
<dbReference type="InterPro" id="IPR002941">
    <property type="entry name" value="DNA_methylase_N4/N6"/>
</dbReference>
<dbReference type="EC" id="2.1.1.-" evidence="9"/>
<evidence type="ECO:0000256" key="8">
    <source>
        <dbReference type="ARBA" id="ARBA00049120"/>
    </source>
</evidence>
<protein>
    <recommendedName>
        <fullName evidence="9">Methyltransferase</fullName>
        <ecNumber evidence="9">2.1.1.-</ecNumber>
    </recommendedName>
</protein>
<gene>
    <name evidence="12" type="ORF">NF685_03370</name>
</gene>
<keyword evidence="5" id="KW-0680">Restriction system</keyword>
<evidence type="ECO:0000256" key="9">
    <source>
        <dbReference type="RuleBase" id="RU362026"/>
    </source>
</evidence>
<reference evidence="12 13" key="1">
    <citation type="submission" date="2022-06" db="EMBL/GenBank/DDBJ databases">
        <title>Whole-genome of Asaia lannensis strain LMG 27011T.</title>
        <authorList>
            <person name="Sombolestani A."/>
        </authorList>
    </citation>
    <scope>NUCLEOTIDE SEQUENCE [LARGE SCALE GENOMIC DNA]</scope>
    <source>
        <strain evidence="12 13">NBRC 102526</strain>
    </source>
</reference>
<dbReference type="EMBL" id="JAMXQU010000002">
    <property type="protein sequence ID" value="MCO6159069.1"/>
    <property type="molecule type" value="Genomic_DNA"/>
</dbReference>
<evidence type="ECO:0000256" key="4">
    <source>
        <dbReference type="ARBA" id="ARBA00022691"/>
    </source>
</evidence>
<evidence type="ECO:0000256" key="2">
    <source>
        <dbReference type="ARBA" id="ARBA00022603"/>
    </source>
</evidence>
<keyword evidence="6" id="KW-0238">DNA-binding</keyword>
<evidence type="ECO:0000256" key="7">
    <source>
        <dbReference type="ARBA" id="ARBA00047942"/>
    </source>
</evidence>
<evidence type="ECO:0000256" key="10">
    <source>
        <dbReference type="SAM" id="MobiDB-lite"/>
    </source>
</evidence>
<comment type="similarity">
    <text evidence="1">Belongs to the N(4)/N(6)-methyltransferase family. N(4) subfamily.</text>
</comment>
<evidence type="ECO:0000256" key="5">
    <source>
        <dbReference type="ARBA" id="ARBA00022747"/>
    </source>
</evidence>
<proteinExistence type="inferred from homology"/>
<dbReference type="PANTHER" id="PTHR13370">
    <property type="entry name" value="RNA METHYLASE-RELATED"/>
    <property type="match status" value="1"/>
</dbReference>
<dbReference type="InterPro" id="IPR029063">
    <property type="entry name" value="SAM-dependent_MTases_sf"/>
</dbReference>
<dbReference type="InterPro" id="IPR001091">
    <property type="entry name" value="RM_Methyltransferase"/>
</dbReference>
<feature type="domain" description="DNA methylase N-4/N-6" evidence="11">
    <location>
        <begin position="35"/>
        <end position="262"/>
    </location>
</feature>
<keyword evidence="13" id="KW-1185">Reference proteome</keyword>
<keyword evidence="2" id="KW-0489">Methyltransferase</keyword>
<dbReference type="Gene3D" id="3.40.50.150">
    <property type="entry name" value="Vaccinia Virus protein VP39"/>
    <property type="match status" value="1"/>
</dbReference>
<sequence>MKQEKVRARREAIGPHALIRGDALNVMRRMQNASVDIVVTSPPYNIGLAYRSYNDRLDEQDYIGWMRVICTQIARVLKPGGSFFLNIAGSSSQPWLPFELITQLRDLFVLQNHIVWIKSVSIEEKTYGHFKPVNSTRFVNHNHEHVFHLTHKGDVPLQRLAAGVPFTDKTNINRRRHAIDRRCRGNTWFIPYETIRHRKEKFLHPATFPVALPTACMTLHGYDDHTVLLDPFMGTGTSLVAAQELGVQGIGIDIDTRYVAVARRRLREALGEIMDDREAFGDDGSCLSGEVPADEGLSTDRTE</sequence>